<dbReference type="AlphaFoldDB" id="A0A9E7N7Q4"/>
<dbReference type="Proteomes" id="UP001056855">
    <property type="component" value="Chromosome"/>
</dbReference>
<proteinExistence type="predicted"/>
<organism evidence="1 2">
    <name type="scientific">Natronosalvus rutilus</name>
    <dbReference type="NCBI Taxonomy" id="2953753"/>
    <lineage>
        <taxon>Archaea</taxon>
        <taxon>Methanobacteriati</taxon>
        <taxon>Methanobacteriota</taxon>
        <taxon>Stenosarchaea group</taxon>
        <taxon>Halobacteria</taxon>
        <taxon>Halobacteriales</taxon>
        <taxon>Natrialbaceae</taxon>
        <taxon>Natronosalvus</taxon>
    </lineage>
</organism>
<gene>
    <name evidence="1" type="ORF">NGM29_09790</name>
</gene>
<protein>
    <submittedName>
        <fullName evidence="1">Uncharacterized protein</fullName>
    </submittedName>
</protein>
<accession>A0A9E7N7Q4</accession>
<sequence>MPSGKRERTLVECSACGTAYAATSWPDGKLQPIGTKNGCRCGSTEFREVRYPETAPQEEEAD</sequence>
<dbReference type="KEGG" id="sawl:NGM29_09790"/>
<reference evidence="1" key="1">
    <citation type="submission" date="2022-06" db="EMBL/GenBank/DDBJ databases">
        <title>Diverse halophilic archaea isolated from saline environments.</title>
        <authorList>
            <person name="Cui H.-L."/>
        </authorList>
    </citation>
    <scope>NUCLEOTIDE SEQUENCE</scope>
    <source>
        <strain evidence="1">WLHS1</strain>
    </source>
</reference>
<evidence type="ECO:0000313" key="2">
    <source>
        <dbReference type="Proteomes" id="UP001056855"/>
    </source>
</evidence>
<evidence type="ECO:0000313" key="1">
    <source>
        <dbReference type="EMBL" id="UTF52099.1"/>
    </source>
</evidence>
<keyword evidence="2" id="KW-1185">Reference proteome</keyword>
<dbReference type="EMBL" id="CP100355">
    <property type="protein sequence ID" value="UTF52099.1"/>
    <property type="molecule type" value="Genomic_DNA"/>
</dbReference>
<name>A0A9E7N7Q4_9EURY</name>
<dbReference type="RefSeq" id="WP_254155863.1">
    <property type="nucleotide sequence ID" value="NZ_CP100355.1"/>
</dbReference>
<dbReference type="GeneID" id="73290338"/>